<evidence type="ECO:0000256" key="9">
    <source>
        <dbReference type="SAM" id="SignalP"/>
    </source>
</evidence>
<proteinExistence type="inferred from homology"/>
<dbReference type="SUPFAM" id="SSF54534">
    <property type="entry name" value="FKBP-like"/>
    <property type="match status" value="1"/>
</dbReference>
<evidence type="ECO:0000313" key="12">
    <source>
        <dbReference type="EMBL" id="KPP90868.1"/>
    </source>
</evidence>
<feature type="domain" description="PpiC" evidence="10">
    <location>
        <begin position="137"/>
        <end position="226"/>
    </location>
</feature>
<evidence type="ECO:0000256" key="7">
    <source>
        <dbReference type="ARBA" id="ARBA00031484"/>
    </source>
</evidence>
<gene>
    <name evidence="12" type="primary">ppiC</name>
    <name evidence="11" type="ORF">Ga0058931_3138</name>
    <name evidence="12" type="ORF">HLUCCA05_05490</name>
</gene>
<accession>A0A0P7VUT2</accession>
<organism evidence="12 13">
    <name type="scientific">Roseibaca calidilacus</name>
    <dbReference type="NCBI Taxonomy" id="1666912"/>
    <lineage>
        <taxon>Bacteria</taxon>
        <taxon>Pseudomonadati</taxon>
        <taxon>Pseudomonadota</taxon>
        <taxon>Alphaproteobacteria</taxon>
        <taxon>Rhodobacterales</taxon>
        <taxon>Paracoccaceae</taxon>
        <taxon>Roseinatronobacter</taxon>
    </lineage>
</organism>
<keyword evidence="9" id="KW-0732">Signal</keyword>
<dbReference type="EMBL" id="FBYC01000004">
    <property type="protein sequence ID" value="CUX83705.1"/>
    <property type="molecule type" value="Genomic_DNA"/>
</dbReference>
<comment type="caution">
    <text evidence="12">The sequence shown here is derived from an EMBL/GenBank/DDBJ whole genome shotgun (WGS) entry which is preliminary data.</text>
</comment>
<dbReference type="InterPro" id="IPR046357">
    <property type="entry name" value="PPIase_dom_sf"/>
</dbReference>
<evidence type="ECO:0000256" key="6">
    <source>
        <dbReference type="ARBA" id="ARBA00030642"/>
    </source>
</evidence>
<dbReference type="PANTHER" id="PTHR47245">
    <property type="entry name" value="PEPTIDYLPROLYL ISOMERASE"/>
    <property type="match status" value="1"/>
</dbReference>
<dbReference type="Gene3D" id="3.10.50.40">
    <property type="match status" value="1"/>
</dbReference>
<dbReference type="PANTHER" id="PTHR47245:SF2">
    <property type="entry name" value="PEPTIDYL-PROLYL CIS-TRANS ISOMERASE HP_0175-RELATED"/>
    <property type="match status" value="1"/>
</dbReference>
<keyword evidence="5 8" id="KW-0697">Rotamase</keyword>
<evidence type="ECO:0000256" key="2">
    <source>
        <dbReference type="ARBA" id="ARBA00007656"/>
    </source>
</evidence>
<dbReference type="InterPro" id="IPR000297">
    <property type="entry name" value="PPIase_PpiC"/>
</dbReference>
<dbReference type="Proteomes" id="UP000182045">
    <property type="component" value="Unassembled WGS sequence"/>
</dbReference>
<evidence type="ECO:0000256" key="1">
    <source>
        <dbReference type="ARBA" id="ARBA00000971"/>
    </source>
</evidence>
<dbReference type="EMBL" id="LJSG01000016">
    <property type="protein sequence ID" value="KPP90868.1"/>
    <property type="molecule type" value="Genomic_DNA"/>
</dbReference>
<dbReference type="GO" id="GO:0003755">
    <property type="term" value="F:peptidyl-prolyl cis-trans isomerase activity"/>
    <property type="evidence" value="ECO:0007669"/>
    <property type="project" value="UniProtKB-KW"/>
</dbReference>
<keyword evidence="14" id="KW-1185">Reference proteome</keyword>
<evidence type="ECO:0000313" key="11">
    <source>
        <dbReference type="EMBL" id="CUX83705.1"/>
    </source>
</evidence>
<keyword evidence="8 12" id="KW-0413">Isomerase</keyword>
<protein>
    <recommendedName>
        <fullName evidence="4">Parvulin-like PPIase</fullName>
        <ecNumber evidence="3">5.2.1.8</ecNumber>
    </recommendedName>
    <alternativeName>
        <fullName evidence="6">Peptidyl-prolyl cis-trans isomerase plp</fullName>
    </alternativeName>
    <alternativeName>
        <fullName evidence="7">Rotamase plp</fullName>
    </alternativeName>
</protein>
<dbReference type="InterPro" id="IPR027304">
    <property type="entry name" value="Trigger_fact/SurA_dom_sf"/>
</dbReference>
<evidence type="ECO:0000256" key="3">
    <source>
        <dbReference type="ARBA" id="ARBA00013194"/>
    </source>
</evidence>
<dbReference type="STRING" id="1666912.Ga0058931_3138"/>
<dbReference type="SUPFAM" id="SSF109998">
    <property type="entry name" value="Triger factor/SurA peptide-binding domain-like"/>
    <property type="match status" value="1"/>
</dbReference>
<feature type="chain" id="PRO_5010288601" description="Parvulin-like PPIase" evidence="9">
    <location>
        <begin position="24"/>
        <end position="285"/>
    </location>
</feature>
<dbReference type="EC" id="5.2.1.8" evidence="3"/>
<comment type="catalytic activity">
    <reaction evidence="1">
        <text>[protein]-peptidylproline (omega=180) = [protein]-peptidylproline (omega=0)</text>
        <dbReference type="Rhea" id="RHEA:16237"/>
        <dbReference type="Rhea" id="RHEA-COMP:10747"/>
        <dbReference type="Rhea" id="RHEA-COMP:10748"/>
        <dbReference type="ChEBI" id="CHEBI:83833"/>
        <dbReference type="ChEBI" id="CHEBI:83834"/>
        <dbReference type="EC" id="5.2.1.8"/>
    </reaction>
</comment>
<sequence>MVSFLRTLPAAALVLGLAGPVTAQDSDPETVVATVNGVEITLGHVLQARTSLPEQFQDMPMESLFEPLVDQLIDQTALMQSVDGTLTTAEEVALENGRRDFMANTALTRAAEAAVSEEAIAEAYDAFVTEFDGREPTPEFNASHIIVETEEEAQALRTQLDEGADFAELARENSTDGAATNGGSLGWFGLGAMVPEFEEAVTTMEVGEVKGPLQTQFGWHLVVLNDTRMSTAPELDEVRDALVQNIQREAVEAEIARVTETAEITRNMDEIAPETLETPDAPDQQ</sequence>
<name>A0A0P7VUT2_9RHOB</name>
<dbReference type="Proteomes" id="UP000050413">
    <property type="component" value="Unassembled WGS sequence"/>
</dbReference>
<evidence type="ECO:0000313" key="14">
    <source>
        <dbReference type="Proteomes" id="UP000182045"/>
    </source>
</evidence>
<dbReference type="AlphaFoldDB" id="A0A0P7VUT2"/>
<reference evidence="11 14" key="2">
    <citation type="submission" date="2016-01" db="EMBL/GenBank/DDBJ databases">
        <authorList>
            <person name="Varghese N."/>
        </authorList>
    </citation>
    <scope>NUCLEOTIDE SEQUENCE [LARGE SCALE GENOMIC DNA]</scope>
    <source>
        <strain evidence="11 14">HL-91</strain>
    </source>
</reference>
<evidence type="ECO:0000256" key="8">
    <source>
        <dbReference type="PROSITE-ProRule" id="PRU00278"/>
    </source>
</evidence>
<comment type="similarity">
    <text evidence="2">Belongs to the PpiC/parvulin rotamase family.</text>
</comment>
<evidence type="ECO:0000313" key="13">
    <source>
        <dbReference type="Proteomes" id="UP000050413"/>
    </source>
</evidence>
<reference evidence="12 13" key="1">
    <citation type="submission" date="2015-09" db="EMBL/GenBank/DDBJ databases">
        <title>Identification and resolution of microdiversity through metagenomic sequencing of parallel consortia.</title>
        <authorList>
            <person name="Nelson W.C."/>
            <person name="Romine M.F."/>
            <person name="Lindemann S.R."/>
        </authorList>
    </citation>
    <scope>NUCLEOTIDE SEQUENCE [LARGE SCALE GENOMIC DNA]</scope>
    <source>
        <strain evidence="12">HL-91</strain>
    </source>
</reference>
<dbReference type="PROSITE" id="PS50198">
    <property type="entry name" value="PPIC_PPIASE_2"/>
    <property type="match status" value="1"/>
</dbReference>
<dbReference type="RefSeq" id="WP_072247139.1">
    <property type="nucleotide sequence ID" value="NZ_FBYC01000004.1"/>
</dbReference>
<dbReference type="InterPro" id="IPR050245">
    <property type="entry name" value="PrsA_foldase"/>
</dbReference>
<evidence type="ECO:0000256" key="5">
    <source>
        <dbReference type="ARBA" id="ARBA00023110"/>
    </source>
</evidence>
<evidence type="ECO:0000259" key="10">
    <source>
        <dbReference type="PROSITE" id="PS50198"/>
    </source>
</evidence>
<feature type="signal peptide" evidence="9">
    <location>
        <begin position="1"/>
        <end position="23"/>
    </location>
</feature>
<dbReference type="OrthoDB" id="14196at2"/>
<dbReference type="Pfam" id="PF00639">
    <property type="entry name" value="Rotamase"/>
    <property type="match status" value="1"/>
</dbReference>
<evidence type="ECO:0000256" key="4">
    <source>
        <dbReference type="ARBA" id="ARBA00018370"/>
    </source>
</evidence>